<dbReference type="InterPro" id="IPR036673">
    <property type="entry name" value="Cyanovirin-N_sf"/>
</dbReference>
<accession>A0AAD4EXR5</accession>
<reference evidence="3" key="1">
    <citation type="submission" date="2023-02" db="EMBL/GenBank/DDBJ databases">
        <authorList>
            <person name="Palmer J.M."/>
        </authorList>
    </citation>
    <scope>NUCLEOTIDE SEQUENCE</scope>
    <source>
        <strain evidence="3">FW57</strain>
    </source>
</reference>
<dbReference type="SUPFAM" id="SSF51322">
    <property type="entry name" value="Cyanovirin-N"/>
    <property type="match status" value="1"/>
</dbReference>
<dbReference type="Gene3D" id="2.30.60.10">
    <property type="entry name" value="Cyanovirin-N"/>
    <property type="match status" value="1"/>
</dbReference>
<dbReference type="AlphaFoldDB" id="A0AAD4EXR5"/>
<dbReference type="Proteomes" id="UP001197093">
    <property type="component" value="Unassembled WGS sequence"/>
</dbReference>
<comment type="caution">
    <text evidence="3">The sequence shown here is derived from an EMBL/GenBank/DDBJ whole genome shotgun (WGS) entry which is preliminary data.</text>
</comment>
<feature type="signal peptide" evidence="1">
    <location>
        <begin position="1"/>
        <end position="20"/>
    </location>
</feature>
<keyword evidence="1" id="KW-0732">Signal</keyword>
<organism evidence="3 4">
    <name type="scientific">Staphylotrichum longicolle</name>
    <dbReference type="NCBI Taxonomy" id="669026"/>
    <lineage>
        <taxon>Eukaryota</taxon>
        <taxon>Fungi</taxon>
        <taxon>Dikarya</taxon>
        <taxon>Ascomycota</taxon>
        <taxon>Pezizomycotina</taxon>
        <taxon>Sordariomycetes</taxon>
        <taxon>Sordariomycetidae</taxon>
        <taxon>Sordariales</taxon>
        <taxon>Chaetomiaceae</taxon>
        <taxon>Staphylotrichum</taxon>
    </lineage>
</organism>
<keyword evidence="4" id="KW-1185">Reference proteome</keyword>
<sequence length="73" mass="8021">MKITIALSIGMALLPEIASAAGGFFQSCKNSWYMDGSKMVAECKRWNGSYMRSRQDMNLCMTNSYGTLKPGNG</sequence>
<evidence type="ECO:0000256" key="1">
    <source>
        <dbReference type="SAM" id="SignalP"/>
    </source>
</evidence>
<dbReference type="EMBL" id="JAHCVI010000002">
    <property type="protein sequence ID" value="KAG7289315.1"/>
    <property type="molecule type" value="Genomic_DNA"/>
</dbReference>
<name>A0AAD4EXR5_9PEZI</name>
<gene>
    <name evidence="3" type="ORF">NEMBOFW57_005682</name>
</gene>
<proteinExistence type="predicted"/>
<evidence type="ECO:0000259" key="2">
    <source>
        <dbReference type="Pfam" id="PF08881"/>
    </source>
</evidence>
<dbReference type="Pfam" id="PF08881">
    <property type="entry name" value="CVNH"/>
    <property type="match status" value="1"/>
</dbReference>
<evidence type="ECO:0000313" key="3">
    <source>
        <dbReference type="EMBL" id="KAG7289315.1"/>
    </source>
</evidence>
<dbReference type="InterPro" id="IPR011058">
    <property type="entry name" value="Cyanovirin-N"/>
</dbReference>
<evidence type="ECO:0000313" key="4">
    <source>
        <dbReference type="Proteomes" id="UP001197093"/>
    </source>
</evidence>
<feature type="domain" description="Cyanovirin-N" evidence="2">
    <location>
        <begin position="24"/>
        <end position="70"/>
    </location>
</feature>
<feature type="chain" id="PRO_5041903166" description="Cyanovirin-N domain-containing protein" evidence="1">
    <location>
        <begin position="21"/>
        <end position="73"/>
    </location>
</feature>
<dbReference type="PROSITE" id="PS51257">
    <property type="entry name" value="PROKAR_LIPOPROTEIN"/>
    <property type="match status" value="1"/>
</dbReference>
<protein>
    <recommendedName>
        <fullName evidence="2">Cyanovirin-N domain-containing protein</fullName>
    </recommendedName>
</protein>